<protein>
    <recommendedName>
        <fullName evidence="3">Nudix hydrolase domain-containing protein</fullName>
    </recommendedName>
</protein>
<gene>
    <name evidence="4" type="ORF">IWW36_001460</name>
</gene>
<evidence type="ECO:0000259" key="3">
    <source>
        <dbReference type="PROSITE" id="PS51462"/>
    </source>
</evidence>
<dbReference type="InterPro" id="IPR020084">
    <property type="entry name" value="NUDIX_hydrolase_CS"/>
</dbReference>
<evidence type="ECO:0000313" key="4">
    <source>
        <dbReference type="EMBL" id="KAJ2851033.1"/>
    </source>
</evidence>
<dbReference type="InterPro" id="IPR020476">
    <property type="entry name" value="Nudix_hydrolase"/>
</dbReference>
<dbReference type="Proteomes" id="UP001139887">
    <property type="component" value="Unassembled WGS sequence"/>
</dbReference>
<name>A0A9W8IBL2_9FUNG</name>
<dbReference type="PANTHER" id="PTHR43736">
    <property type="entry name" value="ADP-RIBOSE PYROPHOSPHATASE"/>
    <property type="match status" value="1"/>
</dbReference>
<comment type="caution">
    <text evidence="4">The sequence shown here is derived from an EMBL/GenBank/DDBJ whole genome shotgun (WGS) entry which is preliminary data.</text>
</comment>
<dbReference type="Pfam" id="PF00293">
    <property type="entry name" value="NUDIX"/>
    <property type="match status" value="1"/>
</dbReference>
<accession>A0A9W8IBL2</accession>
<organism evidence="4 5">
    <name type="scientific">Coemansia brasiliensis</name>
    <dbReference type="NCBI Taxonomy" id="2650707"/>
    <lineage>
        <taxon>Eukaryota</taxon>
        <taxon>Fungi</taxon>
        <taxon>Fungi incertae sedis</taxon>
        <taxon>Zoopagomycota</taxon>
        <taxon>Kickxellomycotina</taxon>
        <taxon>Kickxellomycetes</taxon>
        <taxon>Kickxellales</taxon>
        <taxon>Kickxellaceae</taxon>
        <taxon>Coemansia</taxon>
    </lineage>
</organism>
<dbReference type="SUPFAM" id="SSF55811">
    <property type="entry name" value="Nudix"/>
    <property type="match status" value="1"/>
</dbReference>
<dbReference type="PANTHER" id="PTHR43736:SF1">
    <property type="entry name" value="DIHYDRONEOPTERIN TRIPHOSPHATE DIPHOSPHATASE"/>
    <property type="match status" value="1"/>
</dbReference>
<dbReference type="GO" id="GO:0016787">
    <property type="term" value="F:hydrolase activity"/>
    <property type="evidence" value="ECO:0007669"/>
    <property type="project" value="UniProtKB-KW"/>
</dbReference>
<evidence type="ECO:0000256" key="1">
    <source>
        <dbReference type="ARBA" id="ARBA00022801"/>
    </source>
</evidence>
<dbReference type="Gene3D" id="3.90.79.10">
    <property type="entry name" value="Nucleoside Triphosphate Pyrophosphohydrolase"/>
    <property type="match status" value="1"/>
</dbReference>
<dbReference type="PRINTS" id="PR00502">
    <property type="entry name" value="NUDIXFAMILY"/>
</dbReference>
<keyword evidence="1 2" id="KW-0378">Hydrolase</keyword>
<dbReference type="InterPro" id="IPR000086">
    <property type="entry name" value="NUDIX_hydrolase_dom"/>
</dbReference>
<dbReference type="PROSITE" id="PS51462">
    <property type="entry name" value="NUDIX"/>
    <property type="match status" value="1"/>
</dbReference>
<keyword evidence="5" id="KW-1185">Reference proteome</keyword>
<dbReference type="PROSITE" id="PS00893">
    <property type="entry name" value="NUDIX_BOX"/>
    <property type="match status" value="1"/>
</dbReference>
<dbReference type="EMBL" id="JANBUW010000019">
    <property type="protein sequence ID" value="KAJ2851033.1"/>
    <property type="molecule type" value="Genomic_DNA"/>
</dbReference>
<reference evidence="4" key="1">
    <citation type="submission" date="2022-07" db="EMBL/GenBank/DDBJ databases">
        <title>Phylogenomic reconstructions and comparative analyses of Kickxellomycotina fungi.</title>
        <authorList>
            <person name="Reynolds N.K."/>
            <person name="Stajich J.E."/>
            <person name="Barry K."/>
            <person name="Grigoriev I.V."/>
            <person name="Crous P."/>
            <person name="Smith M.E."/>
        </authorList>
    </citation>
    <scope>NUCLEOTIDE SEQUENCE</scope>
    <source>
        <strain evidence="4">NRRL 1566</strain>
    </source>
</reference>
<sequence length="146" mass="16336">MIYIKGEAAFSAGAVVFDTEGKQVLSILDEQNGRVSFPKGGIEMGESIEDGACREVEEETGVICKLWSPTPIAIEVRNQRSDGRSKVVHWFGATFAATGQQKLEDYEQLVPKWFNIEDIVDNLAYDDDKHLFNSCLSYFNTHIKQG</sequence>
<dbReference type="AlphaFoldDB" id="A0A9W8IBL2"/>
<dbReference type="OrthoDB" id="10259236at2759"/>
<feature type="domain" description="Nudix hydrolase" evidence="3">
    <location>
        <begin position="7"/>
        <end position="136"/>
    </location>
</feature>
<evidence type="ECO:0000256" key="2">
    <source>
        <dbReference type="RuleBase" id="RU003476"/>
    </source>
</evidence>
<evidence type="ECO:0000313" key="5">
    <source>
        <dbReference type="Proteomes" id="UP001139887"/>
    </source>
</evidence>
<comment type="similarity">
    <text evidence="2">Belongs to the Nudix hydrolase family.</text>
</comment>
<proteinExistence type="inferred from homology"/>
<dbReference type="InterPro" id="IPR015797">
    <property type="entry name" value="NUDIX_hydrolase-like_dom_sf"/>
</dbReference>